<evidence type="ECO:0000256" key="5">
    <source>
        <dbReference type="ARBA" id="ARBA00022536"/>
    </source>
</evidence>
<evidence type="ECO:0000256" key="3">
    <source>
        <dbReference type="ARBA" id="ARBA00022473"/>
    </source>
</evidence>
<dbReference type="Pfam" id="PF12661">
    <property type="entry name" value="hEGF"/>
    <property type="match status" value="1"/>
</dbReference>
<dbReference type="SUPFAM" id="SSF53300">
    <property type="entry name" value="vWA-like"/>
    <property type="match status" value="1"/>
</dbReference>
<keyword evidence="13" id="KW-0472">Membrane</keyword>
<dbReference type="GO" id="GO:0016020">
    <property type="term" value="C:membrane"/>
    <property type="evidence" value="ECO:0007669"/>
    <property type="project" value="UniProtKB-SubCell"/>
</dbReference>
<sequence length="421" mass="44970">MDSYNTIYKGSDDIQMSRLVNEEDDIGTSSLLKRKWKTLTLALGLLSVVCTPCDNQSCFNGGLCKSVGDNFTCTCRPVFSGNRCEVGSCDSSPCLNGGICDINGNTYSCTCLRGFSGGQCQMSVCDSNPCSNGGLCQVKGANYKCTCDSGFSGDQCDGTPCDNQPCFNGGLCKSIGDNFTCTCQPGFSGYRCEVGPCDSSPCLNGGTCDIKGNTHSCTCLRGFSGGQCQTCGRAKVDIVIILDSSTSVGYDNYQKMKNFCKDLLKKADLGSGNIQVGIVLITSAVRIEFHMNTFSTSQDIMEAIDDLPYIYGSTHTFDALNKMRSQMFTAANGDRDGVPNVAVILTDGVSNLNSGKTILEAEQARAEGIHIYAIGIGLSDTRELDAMASRPASKNSFKVKSFDELAVLNDQVFRTFCSGKQ</sequence>
<keyword evidence="12" id="KW-1133">Transmembrane helix</keyword>
<feature type="domain" description="EGF-like" evidence="17">
    <location>
        <begin position="122"/>
        <end position="154"/>
    </location>
</feature>
<dbReference type="PROSITE" id="PS50026">
    <property type="entry name" value="EGF_3"/>
    <property type="match status" value="4"/>
</dbReference>
<comment type="caution">
    <text evidence="16">Lacks conserved residue(s) required for the propagation of feature annotation.</text>
</comment>
<evidence type="ECO:0000256" key="12">
    <source>
        <dbReference type="ARBA" id="ARBA00022989"/>
    </source>
</evidence>
<evidence type="ECO:0000256" key="13">
    <source>
        <dbReference type="ARBA" id="ARBA00023136"/>
    </source>
</evidence>
<dbReference type="CDD" id="cd00053">
    <property type="entry name" value="EGF"/>
    <property type="match status" value="1"/>
</dbReference>
<dbReference type="InterPro" id="IPR000742">
    <property type="entry name" value="EGF"/>
</dbReference>
<dbReference type="PANTHER" id="PTHR24020:SF20">
    <property type="entry name" value="PH DOMAIN-CONTAINING PROTEIN"/>
    <property type="match status" value="1"/>
</dbReference>
<keyword evidence="4" id="KW-0964">Secreted</keyword>
<evidence type="ECO:0000259" key="17">
    <source>
        <dbReference type="PROSITE" id="PS50026"/>
    </source>
</evidence>
<keyword evidence="8" id="KW-0677">Repeat</keyword>
<dbReference type="Pfam" id="PF00008">
    <property type="entry name" value="EGF"/>
    <property type="match status" value="4"/>
</dbReference>
<dbReference type="GO" id="GO:0005576">
    <property type="term" value="C:extracellular region"/>
    <property type="evidence" value="ECO:0007669"/>
    <property type="project" value="UniProtKB-SubCell"/>
</dbReference>
<dbReference type="PROSITE" id="PS50234">
    <property type="entry name" value="VWFA"/>
    <property type="match status" value="1"/>
</dbReference>
<dbReference type="PROSITE" id="PS00022">
    <property type="entry name" value="EGF_1"/>
    <property type="match status" value="2"/>
</dbReference>
<keyword evidence="20" id="KW-1185">Reference proteome</keyword>
<evidence type="ECO:0000259" key="18">
    <source>
        <dbReference type="PROSITE" id="PS50234"/>
    </source>
</evidence>
<dbReference type="Proteomes" id="UP000507470">
    <property type="component" value="Unassembled WGS sequence"/>
</dbReference>
<evidence type="ECO:0000256" key="8">
    <source>
        <dbReference type="ARBA" id="ARBA00022737"/>
    </source>
</evidence>
<dbReference type="FunFam" id="3.40.50.410:FF:000004">
    <property type="entry name" value="collagen alpha-6(VI) chain"/>
    <property type="match status" value="1"/>
</dbReference>
<dbReference type="CDD" id="cd01450">
    <property type="entry name" value="vWFA_subfamily_ECM"/>
    <property type="match status" value="1"/>
</dbReference>
<proteinExistence type="predicted"/>
<dbReference type="SMART" id="SM00179">
    <property type="entry name" value="EGF_CA"/>
    <property type="match status" value="5"/>
</dbReference>
<protein>
    <submittedName>
        <fullName evidence="19">Uncharacterized protein</fullName>
    </submittedName>
</protein>
<accession>A0A6J8BZF3</accession>
<feature type="domain" description="EGF-like" evidence="17">
    <location>
        <begin position="85"/>
        <end position="121"/>
    </location>
</feature>
<keyword evidence="11" id="KW-0914">Notch signaling pathway</keyword>
<dbReference type="SUPFAM" id="SSF57196">
    <property type="entry name" value="EGF/Laminin"/>
    <property type="match status" value="5"/>
</dbReference>
<dbReference type="EMBL" id="CACVKT020004265">
    <property type="protein sequence ID" value="CAC5388786.1"/>
    <property type="molecule type" value="Genomic_DNA"/>
</dbReference>
<feature type="domain" description="EGF-like" evidence="17">
    <location>
        <begin position="194"/>
        <end position="229"/>
    </location>
</feature>
<dbReference type="SMART" id="SM00327">
    <property type="entry name" value="VWA"/>
    <property type="match status" value="1"/>
</dbReference>
<feature type="domain" description="VWFA" evidence="18">
    <location>
        <begin position="237"/>
        <end position="412"/>
    </location>
</feature>
<evidence type="ECO:0000256" key="6">
    <source>
        <dbReference type="ARBA" id="ARBA00022692"/>
    </source>
</evidence>
<evidence type="ECO:0000256" key="9">
    <source>
        <dbReference type="ARBA" id="ARBA00022782"/>
    </source>
</evidence>
<keyword evidence="9" id="KW-0221">Differentiation</keyword>
<dbReference type="Pfam" id="PF00092">
    <property type="entry name" value="VWA"/>
    <property type="match status" value="1"/>
</dbReference>
<dbReference type="Gene3D" id="2.10.25.10">
    <property type="entry name" value="Laminin"/>
    <property type="match status" value="5"/>
</dbReference>
<dbReference type="InterPro" id="IPR001881">
    <property type="entry name" value="EGF-like_Ca-bd_dom"/>
</dbReference>
<dbReference type="InterPro" id="IPR050525">
    <property type="entry name" value="ECM_Assembly_Org"/>
</dbReference>
<dbReference type="PROSITE" id="PS01186">
    <property type="entry name" value="EGF_2"/>
    <property type="match status" value="1"/>
</dbReference>
<dbReference type="GO" id="GO:0030154">
    <property type="term" value="P:cell differentiation"/>
    <property type="evidence" value="ECO:0007669"/>
    <property type="project" value="UniProtKB-KW"/>
</dbReference>
<dbReference type="InterPro" id="IPR013032">
    <property type="entry name" value="EGF-like_CS"/>
</dbReference>
<dbReference type="Gene3D" id="3.40.50.410">
    <property type="entry name" value="von Willebrand factor, type A domain"/>
    <property type="match status" value="1"/>
</dbReference>
<evidence type="ECO:0000256" key="11">
    <source>
        <dbReference type="ARBA" id="ARBA00022976"/>
    </source>
</evidence>
<evidence type="ECO:0000256" key="15">
    <source>
        <dbReference type="ARBA" id="ARBA00023180"/>
    </source>
</evidence>
<evidence type="ECO:0000313" key="20">
    <source>
        <dbReference type="Proteomes" id="UP000507470"/>
    </source>
</evidence>
<dbReference type="CDD" id="cd00054">
    <property type="entry name" value="EGF_CA"/>
    <property type="match status" value="3"/>
</dbReference>
<dbReference type="OrthoDB" id="199024at2759"/>
<dbReference type="FunFam" id="2.10.25.10:FF:000012">
    <property type="entry name" value="Delta-like protein"/>
    <property type="match status" value="2"/>
</dbReference>
<feature type="disulfide bond" evidence="16">
    <location>
        <begin position="219"/>
        <end position="228"/>
    </location>
</feature>
<dbReference type="InterPro" id="IPR002035">
    <property type="entry name" value="VWF_A"/>
</dbReference>
<evidence type="ECO:0000313" key="19">
    <source>
        <dbReference type="EMBL" id="CAC5388786.1"/>
    </source>
</evidence>
<evidence type="ECO:0000256" key="7">
    <source>
        <dbReference type="ARBA" id="ARBA00022729"/>
    </source>
</evidence>
<feature type="disulfide bond" evidence="16">
    <location>
        <begin position="111"/>
        <end position="120"/>
    </location>
</feature>
<feature type="disulfide bond" evidence="16">
    <location>
        <begin position="183"/>
        <end position="192"/>
    </location>
</feature>
<evidence type="ECO:0000256" key="1">
    <source>
        <dbReference type="ARBA" id="ARBA00004479"/>
    </source>
</evidence>
<dbReference type="InterPro" id="IPR036465">
    <property type="entry name" value="vWFA_dom_sf"/>
</dbReference>
<dbReference type="AlphaFoldDB" id="A0A6J8BZF3"/>
<name>A0A6J8BZF3_MYTCO</name>
<evidence type="ECO:0000256" key="10">
    <source>
        <dbReference type="ARBA" id="ARBA00022843"/>
    </source>
</evidence>
<organism evidence="19 20">
    <name type="scientific">Mytilus coruscus</name>
    <name type="common">Sea mussel</name>
    <dbReference type="NCBI Taxonomy" id="42192"/>
    <lineage>
        <taxon>Eukaryota</taxon>
        <taxon>Metazoa</taxon>
        <taxon>Spiralia</taxon>
        <taxon>Lophotrochozoa</taxon>
        <taxon>Mollusca</taxon>
        <taxon>Bivalvia</taxon>
        <taxon>Autobranchia</taxon>
        <taxon>Pteriomorphia</taxon>
        <taxon>Mytilida</taxon>
        <taxon>Mytiloidea</taxon>
        <taxon>Mytilidae</taxon>
        <taxon>Mytilinae</taxon>
        <taxon>Mytilus</taxon>
    </lineage>
</organism>
<keyword evidence="7" id="KW-0732">Signal</keyword>
<reference evidence="19 20" key="1">
    <citation type="submission" date="2020-06" db="EMBL/GenBank/DDBJ databases">
        <authorList>
            <person name="Li R."/>
            <person name="Bekaert M."/>
        </authorList>
    </citation>
    <scope>NUCLEOTIDE SEQUENCE [LARGE SCALE GENOMIC DNA]</scope>
    <source>
        <strain evidence="20">wild</strain>
    </source>
</reference>
<evidence type="ECO:0000256" key="14">
    <source>
        <dbReference type="ARBA" id="ARBA00023157"/>
    </source>
</evidence>
<keyword evidence="15" id="KW-0325">Glycoprotein</keyword>
<keyword evidence="5 16" id="KW-0245">EGF-like domain</keyword>
<dbReference type="FunFam" id="2.10.25.10:FF:000368">
    <property type="entry name" value="Delta-like 3 (Drosophila), isoform CRA_b"/>
    <property type="match status" value="1"/>
</dbReference>
<dbReference type="SMART" id="SM00181">
    <property type="entry name" value="EGF"/>
    <property type="match status" value="5"/>
</dbReference>
<dbReference type="GO" id="GO:0005509">
    <property type="term" value="F:calcium ion binding"/>
    <property type="evidence" value="ECO:0007669"/>
    <property type="project" value="InterPro"/>
</dbReference>
<evidence type="ECO:0000256" key="2">
    <source>
        <dbReference type="ARBA" id="ARBA00004613"/>
    </source>
</evidence>
<dbReference type="GO" id="GO:0007219">
    <property type="term" value="P:Notch signaling pathway"/>
    <property type="evidence" value="ECO:0007669"/>
    <property type="project" value="UniProtKB-KW"/>
</dbReference>
<keyword evidence="14 16" id="KW-1015">Disulfide bond</keyword>
<feature type="domain" description="EGF-like" evidence="17">
    <location>
        <begin position="157"/>
        <end position="193"/>
    </location>
</feature>
<dbReference type="PRINTS" id="PR00453">
    <property type="entry name" value="VWFADOMAIN"/>
</dbReference>
<keyword evidence="3" id="KW-0217">Developmental protein</keyword>
<comment type="subcellular location">
    <subcellularLocation>
        <location evidence="1">Membrane</location>
        <topology evidence="1">Single-pass type I membrane protein</topology>
    </subcellularLocation>
    <subcellularLocation>
        <location evidence="2">Secreted</location>
    </subcellularLocation>
</comment>
<gene>
    <name evidence="19" type="ORF">MCOR_24025</name>
</gene>
<keyword evidence="10" id="KW-0832">Ubl conjugation</keyword>
<evidence type="ECO:0000256" key="4">
    <source>
        <dbReference type="ARBA" id="ARBA00022525"/>
    </source>
</evidence>
<keyword evidence="6" id="KW-0812">Transmembrane</keyword>
<dbReference type="PANTHER" id="PTHR24020">
    <property type="entry name" value="COLLAGEN ALPHA"/>
    <property type="match status" value="1"/>
</dbReference>
<evidence type="ECO:0000256" key="16">
    <source>
        <dbReference type="PROSITE-ProRule" id="PRU00076"/>
    </source>
</evidence>